<comment type="caution">
    <text evidence="8">The sequence shown here is derived from an EMBL/GenBank/DDBJ whole genome shotgun (WGS) entry which is preliminary data.</text>
</comment>
<dbReference type="SUPFAM" id="SSF54995">
    <property type="entry name" value="Ribosomal protein S6"/>
    <property type="match status" value="1"/>
</dbReference>
<dbReference type="InterPro" id="IPR000529">
    <property type="entry name" value="Ribosomal_bS6"/>
</dbReference>
<accession>A0A919AX99</accession>
<comment type="similarity">
    <text evidence="1 6">Belongs to the bacterial ribosomal protein bS6 family.</text>
</comment>
<evidence type="ECO:0000256" key="6">
    <source>
        <dbReference type="HAMAP-Rule" id="MF_00360"/>
    </source>
</evidence>
<sequence length="125" mass="14398">MALYEHVFIARQEISSSQVENIVADLTKVLEENGGKVLKNEYWGLKTLAYKIKKNRKGHYVLLNLDTPYPALAEMERQVRLNEDILRFMTVSVEELEEGPSIVLRSKADKERRGPRGDRPARKEA</sequence>
<protein>
    <recommendedName>
        <fullName evidence="5 6">Small ribosomal subunit protein bS6</fullName>
    </recommendedName>
</protein>
<evidence type="ECO:0000256" key="3">
    <source>
        <dbReference type="ARBA" id="ARBA00023274"/>
    </source>
</evidence>
<gene>
    <name evidence="6" type="primary">rpsF</name>
    <name evidence="8" type="ORF">GCM10017044_23310</name>
</gene>
<feature type="region of interest" description="Disordered" evidence="7">
    <location>
        <begin position="104"/>
        <end position="125"/>
    </location>
</feature>
<dbReference type="EMBL" id="BNCI01000002">
    <property type="protein sequence ID" value="GHF27571.1"/>
    <property type="molecule type" value="Genomic_DNA"/>
</dbReference>
<evidence type="ECO:0000256" key="1">
    <source>
        <dbReference type="ARBA" id="ARBA00009512"/>
    </source>
</evidence>
<dbReference type="PANTHER" id="PTHR21011">
    <property type="entry name" value="MITOCHONDRIAL 28S RIBOSOMAL PROTEIN S6"/>
    <property type="match status" value="1"/>
</dbReference>
<keyword evidence="6" id="KW-0699">rRNA-binding</keyword>
<evidence type="ECO:0000313" key="9">
    <source>
        <dbReference type="Proteomes" id="UP000630923"/>
    </source>
</evidence>
<feature type="compositionally biased region" description="Basic and acidic residues" evidence="7">
    <location>
        <begin position="106"/>
        <end position="125"/>
    </location>
</feature>
<dbReference type="Proteomes" id="UP000630923">
    <property type="component" value="Unassembled WGS sequence"/>
</dbReference>
<evidence type="ECO:0000256" key="4">
    <source>
        <dbReference type="ARBA" id="ARBA00035104"/>
    </source>
</evidence>
<dbReference type="GO" id="GO:0006412">
    <property type="term" value="P:translation"/>
    <property type="evidence" value="ECO:0007669"/>
    <property type="project" value="UniProtKB-UniRule"/>
</dbReference>
<evidence type="ECO:0000256" key="7">
    <source>
        <dbReference type="SAM" id="MobiDB-lite"/>
    </source>
</evidence>
<dbReference type="CDD" id="cd00473">
    <property type="entry name" value="bS6"/>
    <property type="match status" value="1"/>
</dbReference>
<organism evidence="8 9">
    <name type="scientific">Kordiimonas sediminis</name>
    <dbReference type="NCBI Taxonomy" id="1735581"/>
    <lineage>
        <taxon>Bacteria</taxon>
        <taxon>Pseudomonadati</taxon>
        <taxon>Pseudomonadota</taxon>
        <taxon>Alphaproteobacteria</taxon>
        <taxon>Kordiimonadales</taxon>
        <taxon>Kordiimonadaceae</taxon>
        <taxon>Kordiimonas</taxon>
    </lineage>
</organism>
<evidence type="ECO:0000256" key="2">
    <source>
        <dbReference type="ARBA" id="ARBA00022980"/>
    </source>
</evidence>
<proteinExistence type="inferred from homology"/>
<name>A0A919AX99_9PROT</name>
<dbReference type="InterPro" id="IPR035980">
    <property type="entry name" value="Ribosomal_bS6_sf"/>
</dbReference>
<dbReference type="InterPro" id="IPR014717">
    <property type="entry name" value="Transl_elong_EF1B/ribsomal_bS6"/>
</dbReference>
<dbReference type="NCBIfam" id="TIGR00166">
    <property type="entry name" value="S6"/>
    <property type="match status" value="1"/>
</dbReference>
<dbReference type="HAMAP" id="MF_00360">
    <property type="entry name" value="Ribosomal_bS6"/>
    <property type="match status" value="1"/>
</dbReference>
<dbReference type="PANTHER" id="PTHR21011:SF1">
    <property type="entry name" value="SMALL RIBOSOMAL SUBUNIT PROTEIN BS6M"/>
    <property type="match status" value="1"/>
</dbReference>
<dbReference type="GO" id="GO:0070181">
    <property type="term" value="F:small ribosomal subunit rRNA binding"/>
    <property type="evidence" value="ECO:0007669"/>
    <property type="project" value="TreeGrafter"/>
</dbReference>
<keyword evidence="3 6" id="KW-0687">Ribonucleoprotein</keyword>
<comment type="function">
    <text evidence="4 6">Binds together with bS18 to 16S ribosomal RNA.</text>
</comment>
<keyword evidence="2 6" id="KW-0689">Ribosomal protein</keyword>
<keyword evidence="9" id="KW-1185">Reference proteome</keyword>
<dbReference type="InterPro" id="IPR020814">
    <property type="entry name" value="Ribosomal_S6_plastid/chlpt"/>
</dbReference>
<evidence type="ECO:0000313" key="8">
    <source>
        <dbReference type="EMBL" id="GHF27571.1"/>
    </source>
</evidence>
<dbReference type="Gene3D" id="3.30.70.60">
    <property type="match status" value="1"/>
</dbReference>
<dbReference type="RefSeq" id="WP_191253153.1">
    <property type="nucleotide sequence ID" value="NZ_BNCI01000002.1"/>
</dbReference>
<dbReference type="GO" id="GO:0022627">
    <property type="term" value="C:cytosolic small ribosomal subunit"/>
    <property type="evidence" value="ECO:0007669"/>
    <property type="project" value="TreeGrafter"/>
</dbReference>
<evidence type="ECO:0000256" key="5">
    <source>
        <dbReference type="ARBA" id="ARBA00035294"/>
    </source>
</evidence>
<dbReference type="AlphaFoldDB" id="A0A919AX99"/>
<reference evidence="8" key="2">
    <citation type="submission" date="2020-09" db="EMBL/GenBank/DDBJ databases">
        <authorList>
            <person name="Sun Q."/>
            <person name="Kim S."/>
        </authorList>
    </citation>
    <scope>NUCLEOTIDE SEQUENCE</scope>
    <source>
        <strain evidence="8">KCTC 42590</strain>
    </source>
</reference>
<reference evidence="8" key="1">
    <citation type="journal article" date="2014" name="Int. J. Syst. Evol. Microbiol.">
        <title>Complete genome sequence of Corynebacterium casei LMG S-19264T (=DSM 44701T), isolated from a smear-ripened cheese.</title>
        <authorList>
            <consortium name="US DOE Joint Genome Institute (JGI-PGF)"/>
            <person name="Walter F."/>
            <person name="Albersmeier A."/>
            <person name="Kalinowski J."/>
            <person name="Ruckert C."/>
        </authorList>
    </citation>
    <scope>NUCLEOTIDE SEQUENCE</scope>
    <source>
        <strain evidence="8">KCTC 42590</strain>
    </source>
</reference>
<keyword evidence="6" id="KW-0694">RNA-binding</keyword>
<dbReference type="Pfam" id="PF01250">
    <property type="entry name" value="Ribosomal_S6"/>
    <property type="match status" value="1"/>
</dbReference>
<dbReference type="GO" id="GO:0003735">
    <property type="term" value="F:structural constituent of ribosome"/>
    <property type="evidence" value="ECO:0007669"/>
    <property type="project" value="InterPro"/>
</dbReference>